<name>A0A501XFS4_9SPHN</name>
<dbReference type="Pfam" id="PF05707">
    <property type="entry name" value="Zot"/>
    <property type="match status" value="1"/>
</dbReference>
<gene>
    <name evidence="3" type="ORF">FJQ54_13070</name>
</gene>
<evidence type="ECO:0000259" key="2">
    <source>
        <dbReference type="Pfam" id="PF05707"/>
    </source>
</evidence>
<organism evidence="3 4">
    <name type="scientific">Sandaracinobacter neustonicus</name>
    <dbReference type="NCBI Taxonomy" id="1715348"/>
    <lineage>
        <taxon>Bacteria</taxon>
        <taxon>Pseudomonadati</taxon>
        <taxon>Pseudomonadota</taxon>
        <taxon>Alphaproteobacteria</taxon>
        <taxon>Sphingomonadales</taxon>
        <taxon>Sphingosinicellaceae</taxon>
        <taxon>Sandaracinobacter</taxon>
    </lineage>
</organism>
<evidence type="ECO:0000313" key="4">
    <source>
        <dbReference type="Proteomes" id="UP000319897"/>
    </source>
</evidence>
<proteinExistence type="predicted"/>
<keyword evidence="1" id="KW-0472">Membrane</keyword>
<keyword evidence="1" id="KW-1133">Transmembrane helix</keyword>
<keyword evidence="4" id="KW-1185">Reference proteome</keyword>
<feature type="transmembrane region" description="Helical" evidence="1">
    <location>
        <begin position="215"/>
        <end position="239"/>
    </location>
</feature>
<comment type="caution">
    <text evidence="3">The sequence shown here is derived from an EMBL/GenBank/DDBJ whole genome shotgun (WGS) entry which is preliminary data.</text>
</comment>
<sequence length="310" mass="34183">MIVTLYVGLQGSGKSLELVRSVILPALAQGRRVVTNLPMNIEAVKSHFGEQQVGELVQVLDEQLCDDASYPTSARPGTIIRGGDVVVIDEAHNIYPPSTRPKSGENWPARFDFIAMARHYTDEQGRTCNIALATQSAASLAKFVRDRIGETFVCRNLGSLSLGKRYRVTNFPGCLINRSNRGPSRVVKHDPSIFPLYQSSSAANFTVGRLDSRGLIFRGSFLFSILAALGSIIGGFFWAKTYFFPACDPPEVVYIENRKSKAFKNGKEIQVITTRDNAGRYIFTARRCSWSVQPYAGGGLVKHRHKSSSS</sequence>
<dbReference type="InterPro" id="IPR027417">
    <property type="entry name" value="P-loop_NTPase"/>
</dbReference>
<dbReference type="Proteomes" id="UP000319897">
    <property type="component" value="Unassembled WGS sequence"/>
</dbReference>
<dbReference type="OrthoDB" id="8479507at2"/>
<dbReference type="EMBL" id="VFSU01000030">
    <property type="protein sequence ID" value="TPE59422.1"/>
    <property type="molecule type" value="Genomic_DNA"/>
</dbReference>
<dbReference type="AlphaFoldDB" id="A0A501XFS4"/>
<evidence type="ECO:0000256" key="1">
    <source>
        <dbReference type="SAM" id="Phobius"/>
    </source>
</evidence>
<keyword evidence="1" id="KW-0812">Transmembrane</keyword>
<accession>A0A501XFS4</accession>
<reference evidence="3 4" key="1">
    <citation type="submission" date="2019-06" db="EMBL/GenBank/DDBJ databases">
        <authorList>
            <person name="Lee I."/>
            <person name="Jang G.I."/>
            <person name="Hwang C.Y."/>
        </authorList>
    </citation>
    <scope>NUCLEOTIDE SEQUENCE [LARGE SCALE GENOMIC DNA]</scope>
    <source>
        <strain evidence="3 4">PAMC 28131</strain>
    </source>
</reference>
<evidence type="ECO:0000313" key="3">
    <source>
        <dbReference type="EMBL" id="TPE59422.1"/>
    </source>
</evidence>
<dbReference type="RefSeq" id="WP_140928869.1">
    <property type="nucleotide sequence ID" value="NZ_VFSU01000030.1"/>
</dbReference>
<feature type="domain" description="Zona occludens toxin N-terminal" evidence="2">
    <location>
        <begin position="3"/>
        <end position="201"/>
    </location>
</feature>
<dbReference type="Gene3D" id="3.40.50.300">
    <property type="entry name" value="P-loop containing nucleotide triphosphate hydrolases"/>
    <property type="match status" value="1"/>
</dbReference>
<dbReference type="InterPro" id="IPR008900">
    <property type="entry name" value="Zot_N"/>
</dbReference>
<protein>
    <recommendedName>
        <fullName evidence="2">Zona occludens toxin N-terminal domain-containing protein</fullName>
    </recommendedName>
</protein>